<sequence length="259" mass="27414">MMPHHNSAARNPRVGWKAWMAALLAAAALACLGIYWSAGFLDRDPVHLFAMPATPGTHSPTVAAVFFSGDMGLRYGMGSYVVDALAGSGVPVYAIASSTAFARRRTHMDVTAMVADAVRQAMRRSGADKVVVVGQSFGADMVRVGLAELPLELRSHVAALVLIVPGTNAYFRADPLGLAYIGTPDADAAEARALDWLPVACIRGADEADSLCPTLLLPNVRRITLPGGHFLRMDHDLLVRSVFSALAPVLGAHMDSPSL</sequence>
<dbReference type="SUPFAM" id="SSF53474">
    <property type="entry name" value="alpha/beta-Hydrolases"/>
    <property type="match status" value="1"/>
</dbReference>
<evidence type="ECO:0000313" key="2">
    <source>
        <dbReference type="EMBL" id="PVX30110.1"/>
    </source>
</evidence>
<accession>A0A2U0SFJ8</accession>
<dbReference type="InterPro" id="IPR010333">
    <property type="entry name" value="VirJ"/>
</dbReference>
<dbReference type="Pfam" id="PF06057">
    <property type="entry name" value="VirJ"/>
    <property type="match status" value="1"/>
</dbReference>
<dbReference type="EMBL" id="QENQ01000001">
    <property type="protein sequence ID" value="PVX30110.1"/>
    <property type="molecule type" value="Genomic_DNA"/>
</dbReference>
<dbReference type="OrthoDB" id="9807916at2"/>
<evidence type="ECO:0000313" key="3">
    <source>
        <dbReference type="Proteomes" id="UP000245890"/>
    </source>
</evidence>
<dbReference type="Proteomes" id="UP000245890">
    <property type="component" value="Unassembled WGS sequence"/>
</dbReference>
<reference evidence="2 3" key="1">
    <citation type="submission" date="2018-05" db="EMBL/GenBank/DDBJ databases">
        <title>Description of Sphingomonas pokkalii sp nov, isolated from the rhizosphere of saline tolerant pokkali rice and its draft genome analysis.</title>
        <authorList>
            <person name="Menon R."/>
            <person name="Kumari S."/>
            <person name="Rameshkumar N."/>
        </authorList>
    </citation>
    <scope>NUCLEOTIDE SEQUENCE [LARGE SCALE GENOMIC DNA]</scope>
    <source>
        <strain evidence="2 3">L3B27</strain>
    </source>
</reference>
<dbReference type="InterPro" id="IPR029058">
    <property type="entry name" value="AB_hydrolase_fold"/>
</dbReference>
<dbReference type="AlphaFoldDB" id="A0A2U0SFJ8"/>
<dbReference type="Gene3D" id="3.40.50.1820">
    <property type="entry name" value="alpha/beta hydrolase"/>
    <property type="match status" value="1"/>
</dbReference>
<evidence type="ECO:0000259" key="1">
    <source>
        <dbReference type="Pfam" id="PF06057"/>
    </source>
</evidence>
<comment type="caution">
    <text evidence="2">The sequence shown here is derived from an EMBL/GenBank/DDBJ whole genome shotgun (WGS) entry which is preliminary data.</text>
</comment>
<keyword evidence="3" id="KW-1185">Reference proteome</keyword>
<organism evidence="2 3">
    <name type="scientific">Sphingomonas pokkalii</name>
    <dbReference type="NCBI Taxonomy" id="2175090"/>
    <lineage>
        <taxon>Bacteria</taxon>
        <taxon>Pseudomonadati</taxon>
        <taxon>Pseudomonadota</taxon>
        <taxon>Alphaproteobacteria</taxon>
        <taxon>Sphingomonadales</taxon>
        <taxon>Sphingomonadaceae</taxon>
        <taxon>Sphingomonas</taxon>
    </lineage>
</organism>
<feature type="domain" description="Bacterial virulence" evidence="1">
    <location>
        <begin position="63"/>
        <end position="246"/>
    </location>
</feature>
<protein>
    <submittedName>
        <fullName evidence="2">Type IV secretion system protein VirJ</fullName>
    </submittedName>
</protein>
<proteinExistence type="predicted"/>
<name>A0A2U0SFJ8_9SPHN</name>
<gene>
    <name evidence="2" type="ORF">DD559_12870</name>
</gene>